<dbReference type="PROSITE" id="PS50041">
    <property type="entry name" value="C_TYPE_LECTIN_2"/>
    <property type="match status" value="1"/>
</dbReference>
<protein>
    <submittedName>
        <fullName evidence="4 5">Lithostathine-1-beta-like isoform X1</fullName>
    </submittedName>
</protein>
<proteinExistence type="predicted"/>
<keyword evidence="1" id="KW-1015">Disulfide bond</keyword>
<dbReference type="RefSeq" id="XP_005720762.1">
    <property type="nucleotide sequence ID" value="XM_005720705.1"/>
</dbReference>
<dbReference type="Gene3D" id="3.10.100.10">
    <property type="entry name" value="Mannose-Binding Protein A, subunit A"/>
    <property type="match status" value="1"/>
</dbReference>
<evidence type="ECO:0000313" key="3">
    <source>
        <dbReference type="Proteomes" id="UP000695023"/>
    </source>
</evidence>
<dbReference type="InterPro" id="IPR016187">
    <property type="entry name" value="CTDL_fold"/>
</dbReference>
<gene>
    <name evidence="4 5" type="primary">LOC102192525</name>
</gene>
<dbReference type="GeneID" id="102192525"/>
<evidence type="ECO:0000256" key="1">
    <source>
        <dbReference type="ARBA" id="ARBA00023157"/>
    </source>
</evidence>
<evidence type="ECO:0000313" key="5">
    <source>
        <dbReference type="RefSeq" id="XP_013766299.1"/>
    </source>
</evidence>
<dbReference type="SMART" id="SM00034">
    <property type="entry name" value="CLECT"/>
    <property type="match status" value="1"/>
</dbReference>
<feature type="domain" description="C-type lectin" evidence="2">
    <location>
        <begin position="35"/>
        <end position="158"/>
    </location>
</feature>
<dbReference type="RefSeq" id="XP_013766299.1">
    <property type="nucleotide sequence ID" value="XM_013910845.1"/>
</dbReference>
<dbReference type="Pfam" id="PF00059">
    <property type="entry name" value="Lectin_C"/>
    <property type="match status" value="1"/>
</dbReference>
<dbReference type="InterPro" id="IPR016186">
    <property type="entry name" value="C-type_lectin-like/link_sf"/>
</dbReference>
<dbReference type="PROSITE" id="PS00615">
    <property type="entry name" value="C_TYPE_LECTIN_1"/>
    <property type="match status" value="1"/>
</dbReference>
<dbReference type="PANTHER" id="PTHR45784">
    <property type="entry name" value="C-TYPE LECTIN DOMAIN FAMILY 20 MEMBER A-RELATED"/>
    <property type="match status" value="1"/>
</dbReference>
<dbReference type="PANTHER" id="PTHR45784:SF3">
    <property type="entry name" value="C-TYPE LECTIN DOMAIN FAMILY 4 MEMBER K-LIKE-RELATED"/>
    <property type="match status" value="1"/>
</dbReference>
<organism evidence="3 4">
    <name type="scientific">Pundamilia nyererei</name>
    <dbReference type="NCBI Taxonomy" id="303518"/>
    <lineage>
        <taxon>Eukaryota</taxon>
        <taxon>Metazoa</taxon>
        <taxon>Chordata</taxon>
        <taxon>Craniata</taxon>
        <taxon>Vertebrata</taxon>
        <taxon>Euteleostomi</taxon>
        <taxon>Actinopterygii</taxon>
        <taxon>Neopterygii</taxon>
        <taxon>Teleostei</taxon>
        <taxon>Neoteleostei</taxon>
        <taxon>Acanthomorphata</taxon>
        <taxon>Ovalentaria</taxon>
        <taxon>Cichlomorphae</taxon>
        <taxon>Cichliformes</taxon>
        <taxon>Cichlidae</taxon>
        <taxon>African cichlids</taxon>
        <taxon>Pseudocrenilabrinae</taxon>
        <taxon>Haplochromini</taxon>
        <taxon>Pundamilia</taxon>
    </lineage>
</organism>
<dbReference type="CDD" id="cd00037">
    <property type="entry name" value="CLECT"/>
    <property type="match status" value="1"/>
</dbReference>
<evidence type="ECO:0000259" key="2">
    <source>
        <dbReference type="PROSITE" id="PS50041"/>
    </source>
</evidence>
<sequence>MEALTWLVMLKITAREAPPPNHCKSLSTTSLSTLHNSTNLNLYQEAKSWIDAMEHCQRGDSSVVEITNQTDNDQLKGLWKYAKDLQNGVWIGLERSIFGKNPEWKWISGSKVEYNQWKNSYPLNSLNYNCGKIILVNETKEIKWMNDNCHDKLPFICKSLNEIPCHNHVTTLDAEICMDHDIHHSSPENDCRECLNIPTVEVRVGAKGTWRSGTLCVGRCPYK</sequence>
<evidence type="ECO:0000313" key="4">
    <source>
        <dbReference type="RefSeq" id="XP_005720762.1"/>
    </source>
</evidence>
<keyword evidence="3" id="KW-1185">Reference proteome</keyword>
<dbReference type="InterPro" id="IPR018378">
    <property type="entry name" value="C-type_lectin_CS"/>
</dbReference>
<dbReference type="Proteomes" id="UP000695023">
    <property type="component" value="Unplaced"/>
</dbReference>
<reference evidence="4 5" key="1">
    <citation type="submission" date="2025-04" db="UniProtKB">
        <authorList>
            <consortium name="RefSeq"/>
        </authorList>
    </citation>
    <scope>IDENTIFICATION</scope>
</reference>
<name>A0A9Y3V6W9_9CICH</name>
<dbReference type="InterPro" id="IPR001304">
    <property type="entry name" value="C-type_lectin-like"/>
</dbReference>
<dbReference type="SUPFAM" id="SSF56436">
    <property type="entry name" value="C-type lectin-like"/>
    <property type="match status" value="1"/>
</dbReference>
<accession>A0A9Y3V6W9</accession>
<dbReference type="AlphaFoldDB" id="A0A9Y3V6W9"/>